<dbReference type="EMBL" id="JADCJZ010000001">
    <property type="protein sequence ID" value="MBE5023839.1"/>
    <property type="molecule type" value="Genomic_DNA"/>
</dbReference>
<sequence length="293" mass="33868">MDGTEDKNSGGTAPDDLFESGRYEGYIGRLKHFSLINSLLKTFNRSSVSSPSSIIARYFLTHFEEFPDLNIYDVARDCFTSRSGIRRFAQQAGFENFSQMKANYWEWVLWQRYFTDYVDHDDIRANLVERINSMFDDINEMVSEDSLRELANMIHDAACPVLLASDFSAMAVREFQQSMIFMHKLIRVISDSDGDEAVLKTLAPDDVVIVISASGNFADAAGIELETCPARSVLVTLNRDAELAASYDVVYHLSRREYRRVRTVYSEYGIRYFFDLLYNMYFRLYGEKGERRR</sequence>
<dbReference type="PANTHER" id="PTHR30514">
    <property type="entry name" value="GLUCOKINASE"/>
    <property type="match status" value="1"/>
</dbReference>
<dbReference type="RefSeq" id="WP_193529249.1">
    <property type="nucleotide sequence ID" value="NZ_JADCJZ010000001.1"/>
</dbReference>
<organism evidence="1 2">
    <name type="scientific">Thermophilibacter gallinarum</name>
    <dbReference type="NCBI Taxonomy" id="2779357"/>
    <lineage>
        <taxon>Bacteria</taxon>
        <taxon>Bacillati</taxon>
        <taxon>Actinomycetota</taxon>
        <taxon>Coriobacteriia</taxon>
        <taxon>Coriobacteriales</taxon>
        <taxon>Atopobiaceae</taxon>
        <taxon>Thermophilibacter</taxon>
    </lineage>
</organism>
<proteinExistence type="predicted"/>
<reference evidence="1 2" key="1">
    <citation type="submission" date="2020-10" db="EMBL/GenBank/DDBJ databases">
        <title>ChiBAC.</title>
        <authorList>
            <person name="Zenner C."/>
            <person name="Hitch T.C.A."/>
            <person name="Clavel T."/>
        </authorList>
    </citation>
    <scope>NUCLEOTIDE SEQUENCE [LARGE SCALE GENOMIC DNA]</scope>
    <source>
        <strain evidence="1 2">DSM 107455</strain>
    </source>
</reference>
<dbReference type="SUPFAM" id="SSF46689">
    <property type="entry name" value="Homeodomain-like"/>
    <property type="match status" value="1"/>
</dbReference>
<dbReference type="Gene3D" id="3.40.50.10490">
    <property type="entry name" value="Glucose-6-phosphate isomerase like protein, domain 1"/>
    <property type="match status" value="1"/>
</dbReference>
<dbReference type="Gene3D" id="1.10.10.10">
    <property type="entry name" value="Winged helix-like DNA-binding domain superfamily/Winged helix DNA-binding domain"/>
    <property type="match status" value="1"/>
</dbReference>
<evidence type="ECO:0000313" key="1">
    <source>
        <dbReference type="EMBL" id="MBE5023839.1"/>
    </source>
</evidence>
<dbReference type="InterPro" id="IPR046348">
    <property type="entry name" value="SIS_dom_sf"/>
</dbReference>
<dbReference type="Proteomes" id="UP001194273">
    <property type="component" value="Unassembled WGS sequence"/>
</dbReference>
<dbReference type="PANTHER" id="PTHR30514:SF1">
    <property type="entry name" value="HTH-TYPE TRANSCRIPTIONAL REGULATOR HEXR-RELATED"/>
    <property type="match status" value="1"/>
</dbReference>
<name>A0ABR9QS98_9ACTN</name>
<gene>
    <name evidence="1" type="ORF">INF26_03095</name>
</gene>
<dbReference type="SUPFAM" id="SSF53697">
    <property type="entry name" value="SIS domain"/>
    <property type="match status" value="1"/>
</dbReference>
<comment type="caution">
    <text evidence="1">The sequence shown here is derived from an EMBL/GenBank/DDBJ whole genome shotgun (WGS) entry which is preliminary data.</text>
</comment>
<protein>
    <submittedName>
        <fullName evidence="1">MurR/RpiR family transcriptional regulator</fullName>
    </submittedName>
</protein>
<dbReference type="InterPro" id="IPR036388">
    <property type="entry name" value="WH-like_DNA-bd_sf"/>
</dbReference>
<evidence type="ECO:0000313" key="2">
    <source>
        <dbReference type="Proteomes" id="UP001194273"/>
    </source>
</evidence>
<keyword evidence="2" id="KW-1185">Reference proteome</keyword>
<accession>A0ABR9QS98</accession>
<dbReference type="InterPro" id="IPR009057">
    <property type="entry name" value="Homeodomain-like_sf"/>
</dbReference>
<dbReference type="InterPro" id="IPR047640">
    <property type="entry name" value="RpiR-like"/>
</dbReference>